<dbReference type="InterPro" id="IPR036583">
    <property type="entry name" value="23S_rRNA_IVS_sf"/>
</dbReference>
<dbReference type="SUPFAM" id="SSF158446">
    <property type="entry name" value="IVS-encoded protein-like"/>
    <property type="match status" value="1"/>
</dbReference>
<accession>X1ELC6</accession>
<comment type="caution">
    <text evidence="1">The sequence shown here is derived from an EMBL/GenBank/DDBJ whole genome shotgun (WGS) entry which is preliminary data.</text>
</comment>
<dbReference type="EMBL" id="BARU01011869">
    <property type="protein sequence ID" value="GAH34151.1"/>
    <property type="molecule type" value="Genomic_DNA"/>
</dbReference>
<evidence type="ECO:0000313" key="1">
    <source>
        <dbReference type="EMBL" id="GAH34151.1"/>
    </source>
</evidence>
<protein>
    <recommendedName>
        <fullName evidence="2">Four helix bundle protein</fullName>
    </recommendedName>
</protein>
<sequence>MQNDRLKFKDEFRRRVYSFALDIISFVDQLPEKQTSSIVEHQLLRSATSIGANVIEAEAASSRKDYTNN</sequence>
<name>X1ELC6_9ZZZZ</name>
<reference evidence="1" key="1">
    <citation type="journal article" date="2014" name="Front. Microbiol.">
        <title>High frequency of phylogenetically diverse reductive dehalogenase-homologous genes in deep subseafloor sedimentary metagenomes.</title>
        <authorList>
            <person name="Kawai M."/>
            <person name="Futagami T."/>
            <person name="Toyoda A."/>
            <person name="Takaki Y."/>
            <person name="Nishi S."/>
            <person name="Hori S."/>
            <person name="Arai W."/>
            <person name="Tsubouchi T."/>
            <person name="Morono Y."/>
            <person name="Uchiyama I."/>
            <person name="Ito T."/>
            <person name="Fujiyama A."/>
            <person name="Inagaki F."/>
            <person name="Takami H."/>
        </authorList>
    </citation>
    <scope>NUCLEOTIDE SEQUENCE</scope>
    <source>
        <strain evidence="1">Expedition CK06-06</strain>
    </source>
</reference>
<dbReference type="NCBIfam" id="TIGR02436">
    <property type="entry name" value="four helix bundle protein"/>
    <property type="match status" value="1"/>
</dbReference>
<dbReference type="Gene3D" id="1.20.1440.60">
    <property type="entry name" value="23S rRNA-intervening sequence"/>
    <property type="match status" value="1"/>
</dbReference>
<dbReference type="AlphaFoldDB" id="X1ELC6"/>
<organism evidence="1">
    <name type="scientific">marine sediment metagenome</name>
    <dbReference type="NCBI Taxonomy" id="412755"/>
    <lineage>
        <taxon>unclassified sequences</taxon>
        <taxon>metagenomes</taxon>
        <taxon>ecological metagenomes</taxon>
    </lineage>
</organism>
<dbReference type="Pfam" id="PF05635">
    <property type="entry name" value="23S_rRNA_IVP"/>
    <property type="match status" value="1"/>
</dbReference>
<evidence type="ECO:0008006" key="2">
    <source>
        <dbReference type="Google" id="ProtNLM"/>
    </source>
</evidence>
<dbReference type="InterPro" id="IPR012657">
    <property type="entry name" value="23S_rRNA-intervening_sequence"/>
</dbReference>
<gene>
    <name evidence="1" type="ORF">S03H2_22131</name>
</gene>
<proteinExistence type="predicted"/>